<dbReference type="InterPro" id="IPR027417">
    <property type="entry name" value="P-loop_NTPase"/>
</dbReference>
<evidence type="ECO:0000256" key="8">
    <source>
        <dbReference type="ARBA" id="ARBA00048090"/>
    </source>
</evidence>
<dbReference type="PANTHER" id="PTHR43442">
    <property type="entry name" value="GLUCONOKINASE-RELATED"/>
    <property type="match status" value="1"/>
</dbReference>
<evidence type="ECO:0000256" key="4">
    <source>
        <dbReference type="ARBA" id="ARBA00022679"/>
    </source>
</evidence>
<comment type="similarity">
    <text evidence="2 9">Belongs to the gluconokinase GntK/GntV family.</text>
</comment>
<dbReference type="EMBL" id="CP133152">
    <property type="protein sequence ID" value="WVT06829.1"/>
    <property type="molecule type" value="Genomic_DNA"/>
</dbReference>
<evidence type="ECO:0000256" key="1">
    <source>
        <dbReference type="ARBA" id="ARBA00004761"/>
    </source>
</evidence>
<dbReference type="NCBIfam" id="TIGR01313">
    <property type="entry name" value="therm_gnt_kin"/>
    <property type="match status" value="1"/>
</dbReference>
<evidence type="ECO:0000256" key="6">
    <source>
        <dbReference type="ARBA" id="ARBA00022777"/>
    </source>
</evidence>
<dbReference type="InterPro" id="IPR006001">
    <property type="entry name" value="Therm_gnt_kin"/>
</dbReference>
<evidence type="ECO:0000256" key="9">
    <source>
        <dbReference type="RuleBase" id="RU363066"/>
    </source>
</evidence>
<evidence type="ECO:0000256" key="3">
    <source>
        <dbReference type="ARBA" id="ARBA00012054"/>
    </source>
</evidence>
<dbReference type="Proteomes" id="UP001432360">
    <property type="component" value="Plasmid pSchITTGS70d"/>
</dbReference>
<dbReference type="CDD" id="cd02021">
    <property type="entry name" value="GntK"/>
    <property type="match status" value="1"/>
</dbReference>
<reference evidence="10" key="1">
    <citation type="submission" date="2023-08" db="EMBL/GenBank/DDBJ databases">
        <title>Complete genome sequence of Sinorhizobium chiapanecum ITTG S70 isolated from Acaciella angustissima nodules in Chiapas-Mexico.</title>
        <authorList>
            <person name="Rincon-Rosales R."/>
            <person name="Rogel M.A."/>
            <person name="Rincon-Medina C.I."/>
            <person name="Guerrero G."/>
            <person name="Manzano-Gomez L.A."/>
            <person name="Lopez-Lopez A."/>
            <person name="Rincon Molina F.A."/>
            <person name="Martinez-Romero E."/>
        </authorList>
    </citation>
    <scope>NUCLEOTIDE SEQUENCE</scope>
    <source>
        <strain evidence="10">ITTG S70</strain>
        <plasmid evidence="10">pSchITTGS70d</plasmid>
    </source>
</reference>
<comment type="pathway">
    <text evidence="1">Carbohydrate acid metabolism.</text>
</comment>
<evidence type="ECO:0000256" key="7">
    <source>
        <dbReference type="ARBA" id="ARBA00022840"/>
    </source>
</evidence>
<keyword evidence="11" id="KW-1185">Reference proteome</keyword>
<dbReference type="PANTHER" id="PTHR43442:SF3">
    <property type="entry name" value="GLUCONOKINASE-RELATED"/>
    <property type="match status" value="1"/>
</dbReference>
<keyword evidence="5 9" id="KW-0547">Nucleotide-binding</keyword>
<dbReference type="Gene3D" id="3.40.50.300">
    <property type="entry name" value="P-loop containing nucleotide triphosphate hydrolases"/>
    <property type="match status" value="1"/>
</dbReference>
<keyword evidence="10" id="KW-0614">Plasmid</keyword>
<dbReference type="GO" id="GO:0046316">
    <property type="term" value="F:gluconokinase activity"/>
    <property type="evidence" value="ECO:0007669"/>
    <property type="project" value="UniProtKB-EC"/>
</dbReference>
<organism evidence="10 11">
    <name type="scientific">Sinorhizobium chiapasense</name>
    <dbReference type="NCBI Taxonomy" id="501572"/>
    <lineage>
        <taxon>Bacteria</taxon>
        <taxon>Pseudomonadati</taxon>
        <taxon>Pseudomonadota</taxon>
        <taxon>Alphaproteobacteria</taxon>
        <taxon>Hyphomicrobiales</taxon>
        <taxon>Rhizobiaceae</taxon>
        <taxon>Sinorhizobium/Ensifer group</taxon>
        <taxon>Sinorhizobium</taxon>
    </lineage>
</organism>
<evidence type="ECO:0000256" key="2">
    <source>
        <dbReference type="ARBA" id="ARBA00008420"/>
    </source>
</evidence>
<evidence type="ECO:0000313" key="11">
    <source>
        <dbReference type="Proteomes" id="UP001432360"/>
    </source>
</evidence>
<protein>
    <recommendedName>
        <fullName evidence="3 9">Gluconokinase</fullName>
        <ecNumber evidence="3 9">2.7.1.12</ecNumber>
    </recommendedName>
</protein>
<comment type="catalytic activity">
    <reaction evidence="8 9">
        <text>D-gluconate + ATP = 6-phospho-D-gluconate + ADP + H(+)</text>
        <dbReference type="Rhea" id="RHEA:19433"/>
        <dbReference type="ChEBI" id="CHEBI:15378"/>
        <dbReference type="ChEBI" id="CHEBI:18391"/>
        <dbReference type="ChEBI" id="CHEBI:30616"/>
        <dbReference type="ChEBI" id="CHEBI:58759"/>
        <dbReference type="ChEBI" id="CHEBI:456216"/>
        <dbReference type="EC" id="2.7.1.12"/>
    </reaction>
</comment>
<proteinExistence type="inferred from homology"/>
<dbReference type="RefSeq" id="WP_331375852.1">
    <property type="nucleotide sequence ID" value="NZ_CP133152.1"/>
</dbReference>
<keyword evidence="7 9" id="KW-0067">ATP-binding</keyword>
<accession>A0ABZ2BH68</accession>
<dbReference type="SUPFAM" id="SSF52540">
    <property type="entry name" value="P-loop containing nucleoside triphosphate hydrolases"/>
    <property type="match status" value="1"/>
</dbReference>
<keyword evidence="4 9" id="KW-0808">Transferase</keyword>
<name>A0ABZ2BH68_9HYPH</name>
<gene>
    <name evidence="10" type="ORF">RB548_28990</name>
</gene>
<sequence length="176" mass="18990">MAEQIRGIVVMGVAGCGKSSVGAAITALYQGRLIEGDAFHPAANIAKMSAGVPLTDEDRHGWLCRLSEEVAAVIAAGERPVLTCSALRKSYRDLLRQGEPGLAFVFLDLARDLAFERVATRPGHFMPASLIESQYRTLEPPHQEQLTLAVDASLPLEAIVEQAVHWLQETNTTNAA</sequence>
<keyword evidence="6 9" id="KW-0418">Kinase</keyword>
<dbReference type="EC" id="2.7.1.12" evidence="3 9"/>
<geneLocation type="plasmid" evidence="10 11">
    <name>pSchITTGS70d</name>
</geneLocation>
<evidence type="ECO:0000256" key="5">
    <source>
        <dbReference type="ARBA" id="ARBA00022741"/>
    </source>
</evidence>
<evidence type="ECO:0000313" key="10">
    <source>
        <dbReference type="EMBL" id="WVT06829.1"/>
    </source>
</evidence>